<gene>
    <name evidence="2" type="ORF">MANES_14G028900</name>
</gene>
<keyword evidence="1" id="KW-0812">Transmembrane</keyword>
<evidence type="ECO:0000256" key="1">
    <source>
        <dbReference type="SAM" id="Phobius"/>
    </source>
</evidence>
<dbReference type="EMBL" id="CM004400">
    <property type="protein sequence ID" value="OAY30413.1"/>
    <property type="molecule type" value="Genomic_DNA"/>
</dbReference>
<sequence>MWNPPFMIFGKPTVYVSARLIIFFIAPGASNNFFHKHSFKCANRAGRSKLFYSYSAF</sequence>
<keyword evidence="1" id="KW-0472">Membrane</keyword>
<reference evidence="2" key="1">
    <citation type="submission" date="2016-02" db="EMBL/GenBank/DDBJ databases">
        <title>WGS assembly of Manihot esculenta.</title>
        <authorList>
            <person name="Bredeson J.V."/>
            <person name="Prochnik S.E."/>
            <person name="Lyons J.B."/>
            <person name="Schmutz J."/>
            <person name="Grimwood J."/>
            <person name="Vrebalov J."/>
            <person name="Bart R.S."/>
            <person name="Amuge T."/>
            <person name="Ferguson M.E."/>
            <person name="Green R."/>
            <person name="Putnam N."/>
            <person name="Stites J."/>
            <person name="Rounsley S."/>
            <person name="Rokhsar D.S."/>
        </authorList>
    </citation>
    <scope>NUCLEOTIDE SEQUENCE [LARGE SCALE GENOMIC DNA]</scope>
    <source>
        <tissue evidence="2">Leaf</tissue>
    </source>
</reference>
<organism evidence="2">
    <name type="scientific">Manihot esculenta</name>
    <name type="common">Cassava</name>
    <name type="synonym">Jatropha manihot</name>
    <dbReference type="NCBI Taxonomy" id="3983"/>
    <lineage>
        <taxon>Eukaryota</taxon>
        <taxon>Viridiplantae</taxon>
        <taxon>Streptophyta</taxon>
        <taxon>Embryophyta</taxon>
        <taxon>Tracheophyta</taxon>
        <taxon>Spermatophyta</taxon>
        <taxon>Magnoliopsida</taxon>
        <taxon>eudicotyledons</taxon>
        <taxon>Gunneridae</taxon>
        <taxon>Pentapetalae</taxon>
        <taxon>rosids</taxon>
        <taxon>fabids</taxon>
        <taxon>Malpighiales</taxon>
        <taxon>Euphorbiaceae</taxon>
        <taxon>Crotonoideae</taxon>
        <taxon>Manihoteae</taxon>
        <taxon>Manihot</taxon>
    </lineage>
</organism>
<name>A0A2C9UI94_MANES</name>
<accession>A0A2C9UI94</accession>
<proteinExistence type="predicted"/>
<protein>
    <submittedName>
        <fullName evidence="2">Uncharacterized protein</fullName>
    </submittedName>
</protein>
<dbReference type="AlphaFoldDB" id="A0A2C9UI94"/>
<keyword evidence="1" id="KW-1133">Transmembrane helix</keyword>
<feature type="transmembrane region" description="Helical" evidence="1">
    <location>
        <begin position="12"/>
        <end position="34"/>
    </location>
</feature>
<evidence type="ECO:0000313" key="2">
    <source>
        <dbReference type="EMBL" id="OAY30413.1"/>
    </source>
</evidence>